<dbReference type="InterPro" id="IPR036873">
    <property type="entry name" value="Rhodanese-like_dom_sf"/>
</dbReference>
<dbReference type="PANTHER" id="PTHR43031:SF1">
    <property type="entry name" value="PYRIDINE NUCLEOTIDE-DISULPHIDE OXIDOREDUCTASE"/>
    <property type="match status" value="1"/>
</dbReference>
<proteinExistence type="predicted"/>
<dbReference type="CDD" id="cd01521">
    <property type="entry name" value="RHOD_PspE2"/>
    <property type="match status" value="1"/>
</dbReference>
<accession>A0A3M8DJ51</accession>
<gene>
    <name evidence="2" type="ORF">EDM56_17255</name>
</gene>
<keyword evidence="3" id="KW-1185">Reference proteome</keyword>
<evidence type="ECO:0000313" key="2">
    <source>
        <dbReference type="EMBL" id="RNB87405.1"/>
    </source>
</evidence>
<dbReference type="EMBL" id="RHHQ01000012">
    <property type="protein sequence ID" value="RNB87405.1"/>
    <property type="molecule type" value="Genomic_DNA"/>
</dbReference>
<dbReference type="SMART" id="SM00450">
    <property type="entry name" value="RHOD"/>
    <property type="match status" value="1"/>
</dbReference>
<dbReference type="AlphaFoldDB" id="A0A3M8DJ51"/>
<dbReference type="Pfam" id="PF00581">
    <property type="entry name" value="Rhodanese"/>
    <property type="match status" value="1"/>
</dbReference>
<dbReference type="PROSITE" id="PS00380">
    <property type="entry name" value="RHODANESE_1"/>
    <property type="match status" value="1"/>
</dbReference>
<sequence>MTKKSNFSLVLETPAASPEEARRHFLAKLSVETDVADVALDLRRGNDSFILVDVRSQEAYADCHIPGAINLPARQINSDTTAALPSDKLIVTYCWGPACNSSTKAAARFASLGFPVKELIGGIEYWRREGGAVEGRLCEKAPLHWNMND</sequence>
<dbReference type="InterPro" id="IPR001307">
    <property type="entry name" value="Thiosulphate_STrfase_CS"/>
</dbReference>
<dbReference type="RefSeq" id="WP_122919103.1">
    <property type="nucleotide sequence ID" value="NZ_RHHQ01000012.1"/>
</dbReference>
<reference evidence="2 3" key="1">
    <citation type="submission" date="2018-10" db="EMBL/GenBank/DDBJ databases">
        <title>Phylogenomics of Brevibacillus.</title>
        <authorList>
            <person name="Dunlap C."/>
        </authorList>
    </citation>
    <scope>NUCLEOTIDE SEQUENCE [LARGE SCALE GENOMIC DNA]</scope>
    <source>
        <strain evidence="2 3">JCM 15716</strain>
    </source>
</reference>
<dbReference type="InterPro" id="IPR050229">
    <property type="entry name" value="GlpE_sulfurtransferase"/>
</dbReference>
<protein>
    <submittedName>
        <fullName evidence="2">Rhodanese-like domain-containing protein</fullName>
    </submittedName>
</protein>
<dbReference type="Proteomes" id="UP000271031">
    <property type="component" value="Unassembled WGS sequence"/>
</dbReference>
<evidence type="ECO:0000313" key="3">
    <source>
        <dbReference type="Proteomes" id="UP000271031"/>
    </source>
</evidence>
<evidence type="ECO:0000259" key="1">
    <source>
        <dbReference type="PROSITE" id="PS50206"/>
    </source>
</evidence>
<dbReference type="InterPro" id="IPR001763">
    <property type="entry name" value="Rhodanese-like_dom"/>
</dbReference>
<dbReference type="Gene3D" id="3.40.250.10">
    <property type="entry name" value="Rhodanese-like domain"/>
    <property type="match status" value="1"/>
</dbReference>
<dbReference type="SUPFAM" id="SSF52821">
    <property type="entry name" value="Rhodanese/Cell cycle control phosphatase"/>
    <property type="match status" value="1"/>
</dbReference>
<feature type="domain" description="Rhodanese" evidence="1">
    <location>
        <begin position="45"/>
        <end position="135"/>
    </location>
</feature>
<dbReference type="OrthoDB" id="9800872at2"/>
<dbReference type="GO" id="GO:0004792">
    <property type="term" value="F:thiosulfate-cyanide sulfurtransferase activity"/>
    <property type="evidence" value="ECO:0007669"/>
    <property type="project" value="InterPro"/>
</dbReference>
<name>A0A3M8DJ51_9BACL</name>
<comment type="caution">
    <text evidence="2">The sequence shown here is derived from an EMBL/GenBank/DDBJ whole genome shotgun (WGS) entry which is preliminary data.</text>
</comment>
<dbReference type="PROSITE" id="PS50206">
    <property type="entry name" value="RHODANESE_3"/>
    <property type="match status" value="1"/>
</dbReference>
<dbReference type="PANTHER" id="PTHR43031">
    <property type="entry name" value="FAD-DEPENDENT OXIDOREDUCTASE"/>
    <property type="match status" value="1"/>
</dbReference>
<organism evidence="2 3">
    <name type="scientific">Brevibacillus fluminis</name>
    <dbReference type="NCBI Taxonomy" id="511487"/>
    <lineage>
        <taxon>Bacteria</taxon>
        <taxon>Bacillati</taxon>
        <taxon>Bacillota</taxon>
        <taxon>Bacilli</taxon>
        <taxon>Bacillales</taxon>
        <taxon>Paenibacillaceae</taxon>
        <taxon>Brevibacillus</taxon>
    </lineage>
</organism>